<feature type="compositionally biased region" description="Low complexity" evidence="1">
    <location>
        <begin position="1225"/>
        <end position="1239"/>
    </location>
</feature>
<dbReference type="PANTHER" id="PTHR38697">
    <property type="entry name" value="NUCLEAR PORE COMPLEX PROTEIN SIMILAR TO S. CEREVISIAE NUP2 (EUROFUNG)"/>
    <property type="match status" value="1"/>
</dbReference>
<feature type="compositionally biased region" description="Polar residues" evidence="1">
    <location>
        <begin position="930"/>
        <end position="940"/>
    </location>
</feature>
<feature type="compositionally biased region" description="Low complexity" evidence="1">
    <location>
        <begin position="319"/>
        <end position="336"/>
    </location>
</feature>
<feature type="compositionally biased region" description="Polar residues" evidence="1">
    <location>
        <begin position="561"/>
        <end position="578"/>
    </location>
</feature>
<feature type="compositionally biased region" description="Polar residues" evidence="1">
    <location>
        <begin position="461"/>
        <end position="510"/>
    </location>
</feature>
<evidence type="ECO:0000313" key="4">
    <source>
        <dbReference type="Proteomes" id="UP000053411"/>
    </source>
</evidence>
<protein>
    <recommendedName>
        <fullName evidence="2">RanBD1 domain-containing protein</fullName>
    </recommendedName>
</protein>
<proteinExistence type="predicted"/>
<dbReference type="InterPro" id="IPR053074">
    <property type="entry name" value="NPC_Nucleoporin"/>
</dbReference>
<dbReference type="CDD" id="cd13170">
    <property type="entry name" value="RanBD_NUP50"/>
    <property type="match status" value="1"/>
</dbReference>
<dbReference type="OrthoDB" id="185618at2759"/>
<feature type="compositionally biased region" description="Basic and acidic residues" evidence="1">
    <location>
        <begin position="849"/>
        <end position="861"/>
    </location>
</feature>
<feature type="region of interest" description="Disordered" evidence="1">
    <location>
        <begin position="881"/>
        <end position="1205"/>
    </location>
</feature>
<dbReference type="PANTHER" id="PTHR38697:SF1">
    <property type="entry name" value="NUCLEAR PORE COMPLEX PROTEIN SIMILAR TO S. CEREVISIAE NUP2 (EUROFUNG)"/>
    <property type="match status" value="1"/>
</dbReference>
<evidence type="ECO:0000256" key="1">
    <source>
        <dbReference type="SAM" id="MobiDB-lite"/>
    </source>
</evidence>
<dbReference type="GeneID" id="27708123"/>
<feature type="compositionally biased region" description="Polar residues" evidence="1">
    <location>
        <begin position="108"/>
        <end position="132"/>
    </location>
</feature>
<dbReference type="Proteomes" id="UP000053411">
    <property type="component" value="Unassembled WGS sequence"/>
</dbReference>
<feature type="compositionally biased region" description="Polar residues" evidence="1">
    <location>
        <begin position="172"/>
        <end position="247"/>
    </location>
</feature>
<dbReference type="RefSeq" id="XP_016636361.1">
    <property type="nucleotide sequence ID" value="XM_016772891.1"/>
</dbReference>
<feature type="region of interest" description="Disordered" evidence="1">
    <location>
        <begin position="768"/>
        <end position="804"/>
    </location>
</feature>
<sequence>MNGAVTFGASQSFPPGSAGTSTSFNFQPPQASSFTFGAPTGTPNPFANLNGTADAQDVSMESPQKKPAFGSAFGSNSFTFGQTAGQQSNAPVSFGGTQTANTNGTGLFGQSSKPTEPSAPTNPFAQPSQSQPLFGGFGQSSSTAVSQTPAFSFGQSTSVPQSPLPAFGTKQGPDSQISASKFTFGQTSATPQNQGTGLFGSNTSAPQSGVGSMFGSTPNQTSNGFAFGQNSAQSAPTGNPFANSSATKAEEPKPATPLFGAQDTSQHAAEAQQQSSSPEKPAASESSAPPANPFAGLFAGGSGPTPALSASKPIFNLGTTSQTAAPAAEEQETTTSKSPFSFGTTAQPKPAADASEPKPSSAAFKFGSTTPATGSTTSGLFGGSGSSGPPTFQLEASKAGSAVETAQGDAGQPRDAAPKPLFGSTTPSKPVSGGGLFSSAKGPEEGKGASASLFSKLSSAVESSPQPLFNAQPKATQESSLPQALTTNQFSSAPKSGVDRSTSSAESTFPQPSPAPTPFSGLSRPEFQQSQATQKSSPTPSVFSITTPQGGEPPDAEPNLSARTSSGLAQKPSANVEDSATDLEPVKRPVYTKAPSRVPGHTTPEQFQEFDRDYRLHSLNYGFQKKIATLDPRSQDFEHIIRHYVAARDSIGASLGLFVRNVAGTKRKGDQVDDREEEIEQNKRPRETSSQKPFTFGLQTTPATSDSTVPAANNTTNGSRGFSTAASTIKDNVSGFGSNNISGASPATTGFKPNAVPFSGFDSAPVASANPFSNANQTTNKPSSMPSTTPTKPPPKPATFEVPKFGSSNTNFLAAFGQKAKANADKFERDLIEKRKAEEFDSDEDDEETFNKRIEEENRAKKAKIDAVAKAGFKPTFGASAVVQPSEKEATNASFAGFTPSASSNPFASLTSQDENAAQSAAADEDENENSGSSHDQPAESTEEETGDDSQEEVEPEDDLPEDEVTEDNGEEEDEDDNDLQAAMDRARSNPNAGKSLFDRIEPNPNKEKATPTNGEKNEPGAGSSSGMQPGKNSSFGSSTWGSQVGKSTPEQPSISPFNSSTGASTLKPASGFHFTPTPANTPPTTAPGSSIFSGGAIRQGPVPGEGLFGSRPSTPSNADQNASLAKSVLTSPAGTDNTWKQGAPISFANGEKHTSAPIFKLTAASPGENEKDSAPFKPLSTLFGTTAPGSRGSDTPSLGFQFGAPTPSPAPGYLGAISHLGGGSAASSAVSSRATSPGLTDNESVATNETEESVDDPQTSLMDSRAGEENENCLWEGRSKALMFVTAETAKGTKHTPNDWNSMGVGQIRVLKNKETNKTRVVFRVDPSANILFNSHLVESTTYESVPSNKSGAVRGALMYKGKITRLVFKLKTPEMASELAKILEENKSA</sequence>
<dbReference type="InterPro" id="IPR011993">
    <property type="entry name" value="PH-like_dom_sf"/>
</dbReference>
<feature type="compositionally biased region" description="Polar residues" evidence="1">
    <location>
        <begin position="1023"/>
        <end position="1065"/>
    </location>
</feature>
<dbReference type="SUPFAM" id="SSF50729">
    <property type="entry name" value="PH domain-like"/>
    <property type="match status" value="1"/>
</dbReference>
<feature type="compositionally biased region" description="Low complexity" evidence="1">
    <location>
        <begin position="95"/>
        <end position="105"/>
    </location>
</feature>
<feature type="compositionally biased region" description="Polar residues" evidence="1">
    <location>
        <begin position="1112"/>
        <end position="1141"/>
    </location>
</feature>
<name>A0A0D2KZQ7_9EURO</name>
<feature type="compositionally biased region" description="Polar residues" evidence="1">
    <location>
        <begin position="1183"/>
        <end position="1199"/>
    </location>
</feature>
<dbReference type="SMART" id="SM00160">
    <property type="entry name" value="RanBD"/>
    <property type="match status" value="1"/>
</dbReference>
<feature type="compositionally biased region" description="Polar residues" evidence="1">
    <location>
        <begin position="526"/>
        <end position="549"/>
    </location>
</feature>
<feature type="region of interest" description="Disordered" evidence="1">
    <location>
        <begin position="666"/>
        <end position="723"/>
    </location>
</feature>
<feature type="region of interest" description="Disordered" evidence="1">
    <location>
        <begin position="1225"/>
        <end position="1273"/>
    </location>
</feature>
<feature type="compositionally biased region" description="Low complexity" evidence="1">
    <location>
        <begin position="367"/>
        <end position="379"/>
    </location>
</feature>
<feature type="compositionally biased region" description="Polar residues" evidence="1">
    <location>
        <begin position="900"/>
        <end position="919"/>
    </location>
</feature>
<dbReference type="VEuPathDB" id="FungiDB:Z520_02377"/>
<feature type="compositionally biased region" description="Basic and acidic residues" evidence="1">
    <location>
        <begin position="997"/>
        <end position="1010"/>
    </location>
</feature>
<feature type="compositionally biased region" description="Low complexity" evidence="1">
    <location>
        <begin position="265"/>
        <end position="289"/>
    </location>
</feature>
<keyword evidence="4" id="KW-1185">Reference proteome</keyword>
<organism evidence="3 4">
    <name type="scientific">Fonsecaea multimorphosa CBS 102226</name>
    <dbReference type="NCBI Taxonomy" id="1442371"/>
    <lineage>
        <taxon>Eukaryota</taxon>
        <taxon>Fungi</taxon>
        <taxon>Dikarya</taxon>
        <taxon>Ascomycota</taxon>
        <taxon>Pezizomycotina</taxon>
        <taxon>Eurotiomycetes</taxon>
        <taxon>Chaetothyriomycetidae</taxon>
        <taxon>Chaetothyriales</taxon>
        <taxon>Herpotrichiellaceae</taxon>
        <taxon>Fonsecaea</taxon>
    </lineage>
</organism>
<dbReference type="Gene3D" id="2.30.29.30">
    <property type="entry name" value="Pleckstrin-homology domain (PH domain)/Phosphotyrosine-binding domain (PTB)"/>
    <property type="match status" value="1"/>
</dbReference>
<feature type="compositionally biased region" description="Low complexity" evidence="1">
    <location>
        <begin position="449"/>
        <end position="460"/>
    </location>
</feature>
<feature type="region of interest" description="Disordered" evidence="1">
    <location>
        <begin position="1"/>
        <end position="606"/>
    </location>
</feature>
<feature type="compositionally biased region" description="Polar residues" evidence="1">
    <location>
        <begin position="1240"/>
        <end position="1249"/>
    </location>
</feature>
<feature type="compositionally biased region" description="Polar residues" evidence="1">
    <location>
        <begin position="73"/>
        <end position="91"/>
    </location>
</feature>
<reference evidence="3 4" key="1">
    <citation type="submission" date="2015-01" db="EMBL/GenBank/DDBJ databases">
        <title>The Genome Sequence of Fonsecaea multimorphosa CBS 102226.</title>
        <authorList>
            <consortium name="The Broad Institute Genomics Platform"/>
            <person name="Cuomo C."/>
            <person name="de Hoog S."/>
            <person name="Gorbushina A."/>
            <person name="Stielow B."/>
            <person name="Teixiera M."/>
            <person name="Abouelleil A."/>
            <person name="Chapman S.B."/>
            <person name="Priest M."/>
            <person name="Young S.K."/>
            <person name="Wortman J."/>
            <person name="Nusbaum C."/>
            <person name="Birren B."/>
        </authorList>
    </citation>
    <scope>NUCLEOTIDE SEQUENCE [LARGE SCALE GENOMIC DNA]</scope>
    <source>
        <strain evidence="3 4">CBS 102226</strain>
    </source>
</reference>
<dbReference type="EMBL" id="KN848064">
    <property type="protein sequence ID" value="KIY02239.1"/>
    <property type="molecule type" value="Genomic_DNA"/>
</dbReference>
<feature type="compositionally biased region" description="Basic and acidic residues" evidence="1">
    <location>
        <begin position="680"/>
        <end position="689"/>
    </location>
</feature>
<feature type="compositionally biased region" description="Acidic residues" evidence="1">
    <location>
        <begin position="941"/>
        <end position="979"/>
    </location>
</feature>
<dbReference type="Pfam" id="PF00638">
    <property type="entry name" value="Ran_BP1"/>
    <property type="match status" value="1"/>
</dbReference>
<dbReference type="PROSITE" id="PS50196">
    <property type="entry name" value="RANBD1"/>
    <property type="match status" value="1"/>
</dbReference>
<feature type="compositionally biased region" description="Polar residues" evidence="1">
    <location>
        <begin position="139"/>
        <end position="161"/>
    </location>
</feature>
<feature type="compositionally biased region" description="Polar residues" evidence="1">
    <location>
        <begin position="337"/>
        <end position="347"/>
    </location>
</feature>
<feature type="compositionally biased region" description="Polar residues" evidence="1">
    <location>
        <begin position="8"/>
        <end position="53"/>
    </location>
</feature>
<feature type="compositionally biased region" description="Low complexity" evidence="1">
    <location>
        <begin position="778"/>
        <end position="790"/>
    </location>
</feature>
<feature type="domain" description="RanBD1" evidence="2">
    <location>
        <begin position="1250"/>
        <end position="1391"/>
    </location>
</feature>
<dbReference type="STRING" id="1442371.A0A0D2KZQ7"/>
<accession>A0A0D2KZQ7</accession>
<evidence type="ECO:0000259" key="2">
    <source>
        <dbReference type="PROSITE" id="PS50196"/>
    </source>
</evidence>
<gene>
    <name evidence="3" type="ORF">Z520_02377</name>
</gene>
<evidence type="ECO:0000313" key="3">
    <source>
        <dbReference type="EMBL" id="KIY02239.1"/>
    </source>
</evidence>
<dbReference type="InterPro" id="IPR000156">
    <property type="entry name" value="Ran_bind_dom"/>
</dbReference>
<feature type="region of interest" description="Disordered" evidence="1">
    <location>
        <begin position="834"/>
        <end position="861"/>
    </location>
</feature>
<feature type="compositionally biased region" description="Polar residues" evidence="1">
    <location>
        <begin position="690"/>
        <end position="723"/>
    </location>
</feature>